<protein>
    <recommendedName>
        <fullName evidence="8 9">Ammonium transporter</fullName>
    </recommendedName>
</protein>
<evidence type="ECO:0000256" key="4">
    <source>
        <dbReference type="ARBA" id="ARBA00022692"/>
    </source>
</evidence>
<keyword evidence="5 9" id="KW-1133">Transmembrane helix</keyword>
<feature type="transmembrane region" description="Helical" evidence="9">
    <location>
        <begin position="201"/>
        <end position="219"/>
    </location>
</feature>
<evidence type="ECO:0000256" key="1">
    <source>
        <dbReference type="ARBA" id="ARBA00004141"/>
    </source>
</evidence>
<name>A0ABU3PXN6_9ACTN</name>
<dbReference type="SUPFAM" id="SSF111352">
    <property type="entry name" value="Ammonium transporter"/>
    <property type="match status" value="1"/>
</dbReference>
<dbReference type="Pfam" id="PF00909">
    <property type="entry name" value="Ammonium_transp"/>
    <property type="match status" value="1"/>
</dbReference>
<dbReference type="InterPro" id="IPR024041">
    <property type="entry name" value="NH4_transpt_AmtB-like_dom"/>
</dbReference>
<keyword evidence="6 9" id="KW-0472">Membrane</keyword>
<feature type="transmembrane region" description="Helical" evidence="9">
    <location>
        <begin position="317"/>
        <end position="340"/>
    </location>
</feature>
<evidence type="ECO:0000256" key="5">
    <source>
        <dbReference type="ARBA" id="ARBA00022989"/>
    </source>
</evidence>
<dbReference type="PANTHER" id="PTHR43029">
    <property type="entry name" value="AMMONIUM TRANSPORTER MEP2"/>
    <property type="match status" value="1"/>
</dbReference>
<organism evidence="11 12">
    <name type="scientific">Nocardioides imazamoxiresistens</name>
    <dbReference type="NCBI Taxonomy" id="3231893"/>
    <lineage>
        <taxon>Bacteria</taxon>
        <taxon>Bacillati</taxon>
        <taxon>Actinomycetota</taxon>
        <taxon>Actinomycetes</taxon>
        <taxon>Propionibacteriales</taxon>
        <taxon>Nocardioidaceae</taxon>
        <taxon>Nocardioides</taxon>
    </lineage>
</organism>
<sequence>MPAADVAWMLAAMALVIIMFPGIALFYGGMVGSKNALNMIMMTMSTLATVTVLYVLFGHGLVVGDSVGGLGLIGNPDGYLGFLGIYDDPGEAQLVDPYWFAFYILFAAITVAIVASGAVGRMKFGGWLVFSMVWVTVVYFPLGHWVFAFDGDGTQGGWMRNDLGLHDYAGGTAVHMSAGLGALALAMVLGPRKNMGTRPHNIPLVLLGAGLLWMGWFGFNGGTAGGANFLAQYAVMTTLIAGATGMIGFCLVEKIRDGAPTTLGMASGIIAGLVGITPSADAVDALGAIVVGVASGAFVAWACTWKKKLGVDESLDAFAVHGMGGIVGSLCVVLIGFAGSPAGIQGVLLGGSWDIAWREVVAIGATCGYAFVMTWIVAKVLDKTIGLRVDEEKEFAGLDLTEHSETAYDLERSGGSLGEARADRLTGAPGTERIAALAQESAAADGAPESTKA</sequence>
<feature type="transmembrane region" description="Helical" evidence="9">
    <location>
        <begin position="98"/>
        <end position="120"/>
    </location>
</feature>
<gene>
    <name evidence="11" type="ORF">RDV89_13050</name>
</gene>
<dbReference type="InterPro" id="IPR001905">
    <property type="entry name" value="Ammonium_transpt"/>
</dbReference>
<feature type="transmembrane region" description="Helical" evidence="9">
    <location>
        <begin position="6"/>
        <end position="27"/>
    </location>
</feature>
<comment type="caution">
    <text evidence="11">The sequence shown here is derived from an EMBL/GenBank/DDBJ whole genome shotgun (WGS) entry which is preliminary data.</text>
</comment>
<evidence type="ECO:0000256" key="7">
    <source>
        <dbReference type="ARBA" id="ARBA00023177"/>
    </source>
</evidence>
<keyword evidence="12" id="KW-1185">Reference proteome</keyword>
<proteinExistence type="inferred from homology"/>
<evidence type="ECO:0000259" key="10">
    <source>
        <dbReference type="Pfam" id="PF00909"/>
    </source>
</evidence>
<comment type="similarity">
    <text evidence="2 9">Belongs to the ammonia transporter channel (TC 1.A.11.2) family.</text>
</comment>
<evidence type="ECO:0000256" key="2">
    <source>
        <dbReference type="ARBA" id="ARBA00005887"/>
    </source>
</evidence>
<dbReference type="EMBL" id="JAVYII010000005">
    <property type="protein sequence ID" value="MDT9594003.1"/>
    <property type="molecule type" value="Genomic_DNA"/>
</dbReference>
<reference evidence="11 12" key="1">
    <citation type="submission" date="2023-08" db="EMBL/GenBank/DDBJ databases">
        <title>Nocardioides seae sp. nov., a bacterium isolated from a soil.</title>
        <authorList>
            <person name="Wang X."/>
        </authorList>
    </citation>
    <scope>NUCLEOTIDE SEQUENCE [LARGE SCALE GENOMIC DNA]</scope>
    <source>
        <strain evidence="11 12">YZH12</strain>
    </source>
</reference>
<dbReference type="Proteomes" id="UP001268542">
    <property type="component" value="Unassembled WGS sequence"/>
</dbReference>
<feature type="transmembrane region" description="Helical" evidence="9">
    <location>
        <begin position="231"/>
        <end position="251"/>
    </location>
</feature>
<dbReference type="PROSITE" id="PS01219">
    <property type="entry name" value="AMMONIUM_TRANSP"/>
    <property type="match status" value="1"/>
</dbReference>
<evidence type="ECO:0000256" key="6">
    <source>
        <dbReference type="ARBA" id="ARBA00023136"/>
    </source>
</evidence>
<feature type="transmembrane region" description="Helical" evidence="9">
    <location>
        <begin position="168"/>
        <end position="189"/>
    </location>
</feature>
<evidence type="ECO:0000256" key="8">
    <source>
        <dbReference type="ARBA" id="ARBA00050025"/>
    </source>
</evidence>
<accession>A0ABU3PXN6</accession>
<dbReference type="NCBIfam" id="TIGR00836">
    <property type="entry name" value="amt"/>
    <property type="match status" value="1"/>
</dbReference>
<comment type="subcellular location">
    <subcellularLocation>
        <location evidence="9">Cell membrane</location>
        <topology evidence="9">Multi-pass membrane protein</topology>
    </subcellularLocation>
    <subcellularLocation>
        <location evidence="1">Membrane</location>
        <topology evidence="1">Multi-pass membrane protein</topology>
    </subcellularLocation>
</comment>
<dbReference type="PANTHER" id="PTHR43029:SF10">
    <property type="entry name" value="AMMONIUM TRANSPORTER MEP2"/>
    <property type="match status" value="1"/>
</dbReference>
<feature type="transmembrane region" description="Helical" evidence="9">
    <location>
        <begin position="360"/>
        <end position="378"/>
    </location>
</feature>
<evidence type="ECO:0000313" key="11">
    <source>
        <dbReference type="EMBL" id="MDT9594003.1"/>
    </source>
</evidence>
<feature type="domain" description="Ammonium transporter AmtB-like" evidence="10">
    <location>
        <begin position="7"/>
        <end position="408"/>
    </location>
</feature>
<dbReference type="InterPro" id="IPR029020">
    <property type="entry name" value="Ammonium/urea_transptr"/>
</dbReference>
<dbReference type="Gene3D" id="1.10.3430.10">
    <property type="entry name" value="Ammonium transporter AmtB like domains"/>
    <property type="match status" value="1"/>
</dbReference>
<evidence type="ECO:0000256" key="9">
    <source>
        <dbReference type="RuleBase" id="RU362002"/>
    </source>
</evidence>
<dbReference type="RefSeq" id="WP_315733488.1">
    <property type="nucleotide sequence ID" value="NZ_JAVYII010000005.1"/>
</dbReference>
<feature type="transmembrane region" description="Helical" evidence="9">
    <location>
        <begin position="263"/>
        <end position="280"/>
    </location>
</feature>
<keyword evidence="3 9" id="KW-0813">Transport</keyword>
<feature type="transmembrane region" description="Helical" evidence="9">
    <location>
        <begin position="127"/>
        <end position="148"/>
    </location>
</feature>
<evidence type="ECO:0000313" key="12">
    <source>
        <dbReference type="Proteomes" id="UP001268542"/>
    </source>
</evidence>
<dbReference type="InterPro" id="IPR018047">
    <property type="entry name" value="Ammonium_transpt_CS"/>
</dbReference>
<keyword evidence="4 9" id="KW-0812">Transmembrane</keyword>
<keyword evidence="7 9" id="KW-0924">Ammonia transport</keyword>
<feature type="transmembrane region" description="Helical" evidence="9">
    <location>
        <begin position="286"/>
        <end position="305"/>
    </location>
</feature>
<evidence type="ECO:0000256" key="3">
    <source>
        <dbReference type="ARBA" id="ARBA00022448"/>
    </source>
</evidence>